<comment type="caution">
    <text evidence="4">The sequence shown here is derived from an EMBL/GenBank/DDBJ whole genome shotgun (WGS) entry which is preliminary data.</text>
</comment>
<evidence type="ECO:0000256" key="2">
    <source>
        <dbReference type="ARBA" id="ARBA00023043"/>
    </source>
</evidence>
<evidence type="ECO:0008006" key="6">
    <source>
        <dbReference type="Google" id="ProtNLM"/>
    </source>
</evidence>
<gene>
    <name evidence="4" type="ORF">CTAM01_15761</name>
</gene>
<reference evidence="4 5" key="1">
    <citation type="submission" date="2016-10" db="EMBL/GenBank/DDBJ databases">
        <title>The genome sequence of Colletotrichum fioriniae PJ7.</title>
        <authorList>
            <person name="Baroncelli R."/>
        </authorList>
    </citation>
    <scope>NUCLEOTIDE SEQUENCE [LARGE SCALE GENOMIC DNA]</scope>
    <source>
        <strain evidence="4 5">Tom-12</strain>
    </source>
</reference>
<sequence length="174" mass="19346">MQRTPLHWASKSGKLDCVRKLLDKGADVEPRDRDGMAALHFAAESDYLDVVEALLQQDSHTNSVAHKRQTPLMLAARAGQRNVIPHVIKTLVRLGAKVDARGKAGRTPLLAAVSDNHIGPALPAVKQLLDCGVELEATDLRDRIAWELASCWGRDNLAEFLLWIRRSRRLHVPE</sequence>
<organism evidence="4 5">
    <name type="scientific">Colletotrichum tamarilloi</name>
    <dbReference type="NCBI Taxonomy" id="1209934"/>
    <lineage>
        <taxon>Eukaryota</taxon>
        <taxon>Fungi</taxon>
        <taxon>Dikarya</taxon>
        <taxon>Ascomycota</taxon>
        <taxon>Pezizomycotina</taxon>
        <taxon>Sordariomycetes</taxon>
        <taxon>Hypocreomycetidae</taxon>
        <taxon>Glomerellales</taxon>
        <taxon>Glomerellaceae</taxon>
        <taxon>Colletotrichum</taxon>
        <taxon>Colletotrichum acutatum species complex</taxon>
    </lineage>
</organism>
<evidence type="ECO:0000256" key="3">
    <source>
        <dbReference type="PROSITE-ProRule" id="PRU00023"/>
    </source>
</evidence>
<accession>A0ABQ9QKH8</accession>
<dbReference type="InterPro" id="IPR036770">
    <property type="entry name" value="Ankyrin_rpt-contain_sf"/>
</dbReference>
<dbReference type="InterPro" id="IPR002110">
    <property type="entry name" value="Ankyrin_rpt"/>
</dbReference>
<dbReference type="PROSITE" id="PS50297">
    <property type="entry name" value="ANK_REP_REGION"/>
    <property type="match status" value="3"/>
</dbReference>
<feature type="repeat" description="ANK" evidence="3">
    <location>
        <begin position="67"/>
        <end position="103"/>
    </location>
</feature>
<dbReference type="RefSeq" id="XP_060373680.1">
    <property type="nucleotide sequence ID" value="XM_060531755.1"/>
</dbReference>
<protein>
    <recommendedName>
        <fullName evidence="6">Ankyrin repeat protein</fullName>
    </recommendedName>
</protein>
<dbReference type="PANTHER" id="PTHR24173:SF74">
    <property type="entry name" value="ANKYRIN REPEAT DOMAIN-CONTAINING PROTEIN 16"/>
    <property type="match status" value="1"/>
</dbReference>
<dbReference type="EMBL" id="MLFU01000176">
    <property type="protein sequence ID" value="KAK1475077.1"/>
    <property type="molecule type" value="Genomic_DNA"/>
</dbReference>
<keyword evidence="2 3" id="KW-0040">ANK repeat</keyword>
<dbReference type="PANTHER" id="PTHR24173">
    <property type="entry name" value="ANKYRIN REPEAT CONTAINING"/>
    <property type="match status" value="1"/>
</dbReference>
<feature type="repeat" description="ANK" evidence="3">
    <location>
        <begin position="34"/>
        <end position="66"/>
    </location>
</feature>
<dbReference type="Gene3D" id="1.25.40.20">
    <property type="entry name" value="Ankyrin repeat-containing domain"/>
    <property type="match status" value="1"/>
</dbReference>
<keyword evidence="1" id="KW-0677">Repeat</keyword>
<keyword evidence="5" id="KW-1185">Reference proteome</keyword>
<dbReference type="Pfam" id="PF12796">
    <property type="entry name" value="Ank_2"/>
    <property type="match status" value="2"/>
</dbReference>
<proteinExistence type="predicted"/>
<feature type="repeat" description="ANK" evidence="3">
    <location>
        <begin position="1"/>
        <end position="33"/>
    </location>
</feature>
<evidence type="ECO:0000256" key="1">
    <source>
        <dbReference type="ARBA" id="ARBA00022737"/>
    </source>
</evidence>
<evidence type="ECO:0000313" key="5">
    <source>
        <dbReference type="Proteomes" id="UP001227543"/>
    </source>
</evidence>
<dbReference type="PROSITE" id="PS50088">
    <property type="entry name" value="ANK_REPEAT"/>
    <property type="match status" value="4"/>
</dbReference>
<dbReference type="GeneID" id="85415993"/>
<evidence type="ECO:0000313" key="4">
    <source>
        <dbReference type="EMBL" id="KAK1475077.1"/>
    </source>
</evidence>
<dbReference type="Proteomes" id="UP001227543">
    <property type="component" value="Unassembled WGS sequence"/>
</dbReference>
<feature type="repeat" description="ANK" evidence="3">
    <location>
        <begin position="104"/>
        <end position="140"/>
    </location>
</feature>
<dbReference type="SUPFAM" id="SSF48403">
    <property type="entry name" value="Ankyrin repeat"/>
    <property type="match status" value="1"/>
</dbReference>
<dbReference type="SMART" id="SM00248">
    <property type="entry name" value="ANK"/>
    <property type="match status" value="4"/>
</dbReference>
<name>A0ABQ9QKH8_9PEZI</name>